<dbReference type="AlphaFoldDB" id="A0A671WI96"/>
<dbReference type="InterPro" id="IPR000559">
    <property type="entry name" value="Formate_THF_ligase"/>
</dbReference>
<dbReference type="FunFam" id="3.40.50.300:FF:000556">
    <property type="entry name" value="Methylenetetrahydrofolate dehydrogenase (NADP+ dependent) 1 like"/>
    <property type="match status" value="1"/>
</dbReference>
<dbReference type="Ensembl" id="ENSSAUT00010040929.1">
    <property type="protein sequence ID" value="ENSSAUP00010038829.1"/>
    <property type="gene ID" value="ENSSAUG00010011834.1"/>
</dbReference>
<comment type="pathway">
    <text evidence="1">One-carbon metabolism; tetrahydrofolate interconversion.</text>
</comment>
<evidence type="ECO:0000256" key="5">
    <source>
        <dbReference type="ARBA" id="ARBA00012295"/>
    </source>
</evidence>
<evidence type="ECO:0000313" key="11">
    <source>
        <dbReference type="Proteomes" id="UP000472265"/>
    </source>
</evidence>
<dbReference type="InterPro" id="IPR027417">
    <property type="entry name" value="P-loop_NTPase"/>
</dbReference>
<evidence type="ECO:0000313" key="10">
    <source>
        <dbReference type="Ensembl" id="ENSSAUP00010038829.1"/>
    </source>
</evidence>
<accession>A0A671WI96</accession>
<dbReference type="GeneTree" id="ENSGT00940000157477"/>
<keyword evidence="7" id="KW-0436">Ligase</keyword>
<dbReference type="GO" id="GO:0005524">
    <property type="term" value="F:ATP binding"/>
    <property type="evidence" value="ECO:0007669"/>
    <property type="project" value="UniProtKB-KW"/>
</dbReference>
<gene>
    <name evidence="10" type="primary">MTHFD1L</name>
    <name evidence="10" type="synonym">mthfd1l</name>
</gene>
<keyword evidence="8" id="KW-0547">Nucleotide-binding</keyword>
<dbReference type="Pfam" id="PF01268">
    <property type="entry name" value="FTHFS"/>
    <property type="match status" value="1"/>
</dbReference>
<dbReference type="Gene3D" id="3.10.410.10">
    <property type="entry name" value="Formyltetrahydrofolate synthetase, domain 3"/>
    <property type="match status" value="1"/>
</dbReference>
<name>A0A671WI96_SPAAU</name>
<keyword evidence="6" id="KW-0554">One-carbon metabolism</keyword>
<reference evidence="10" key="2">
    <citation type="submission" date="2025-08" db="UniProtKB">
        <authorList>
            <consortium name="Ensembl"/>
        </authorList>
    </citation>
    <scope>IDENTIFICATION</scope>
</reference>
<evidence type="ECO:0000256" key="3">
    <source>
        <dbReference type="ARBA" id="ARBA00006985"/>
    </source>
</evidence>
<dbReference type="GO" id="GO:0004329">
    <property type="term" value="F:formate-tetrahydrofolate ligase activity"/>
    <property type="evidence" value="ECO:0007669"/>
    <property type="project" value="UniProtKB-EC"/>
</dbReference>
<evidence type="ECO:0000256" key="7">
    <source>
        <dbReference type="ARBA" id="ARBA00022598"/>
    </source>
</evidence>
<dbReference type="EC" id="6.3.4.3" evidence="5"/>
<comment type="similarity">
    <text evidence="3">In the C-terminal section; belongs to the formate--tetrahydrofolate ligase family.</text>
</comment>
<dbReference type="GO" id="GO:0035999">
    <property type="term" value="P:tetrahydrofolate interconversion"/>
    <property type="evidence" value="ECO:0007669"/>
    <property type="project" value="UniProtKB-UniPathway"/>
</dbReference>
<dbReference type="Gene3D" id="1.10.8.770">
    <property type="match status" value="1"/>
</dbReference>
<proteinExistence type="inferred from homology"/>
<sequence length="657" mass="71008">MSSKSGFRYLTAAYRSQNVVRSGRRWLQEQQYRPWQLRSLKLQPLTPVPSDIEISRAQTPKPVDQLAEEIGLLPEELEAYGRSKAKVRLSLLDRLHAQPDGKYVLVAGITPTPLGEGKSTVTIGLVQALSAHLKLNSFACLRQPSQGPTFGVKGGAAGGGYAQVIPMEEFNLHLTGDIHAITAANNLVAAAIDARMLHEATQSDKALFSRLVPSVNGVRRFSPIQISRLNRLGINKTDPASLTPEEISTFVRLDLDPSKITWQRVLDTNDRFLRKITVGQASTEKGQIRETGFDIAVASEIMAILALADSLEDMKNRLARMVVGTSRSGEPVTAEDLGVSGALAVLMKDAIKPTLMQTLEGTPVFVHAGPFANIAHGNSSVLADKLALKLVGRDGFVVTEAGFGADIGMEKFFNIKCRASGLRPNVVVLVATVRALKMHGGGPNVRLHLSPSNLSLVAGGCHSNLRKQIQIAHLFGVPVVVALNVFRTDTQAEIDLVCQLAKECGASDAVPCHHWAQGGRGSLELAQAVNEAASRPSNFQFLYNKEKIRTIAKKVYGADDIKLSPEAEAKIDYYSQQGYGSLPICMAKTHLSLSHMPDKKGAPTGFVLPIRDVRASIGAGFVYPLVGTMSTMPGLPTRPCFYDIDLDPVTEEITGLF</sequence>
<dbReference type="GO" id="GO:0046394">
    <property type="term" value="P:carboxylic acid biosynthetic process"/>
    <property type="evidence" value="ECO:0007669"/>
    <property type="project" value="UniProtKB-ARBA"/>
</dbReference>
<reference evidence="10" key="1">
    <citation type="submission" date="2021-04" db="EMBL/GenBank/DDBJ databases">
        <authorList>
            <consortium name="Wellcome Sanger Institute Data Sharing"/>
        </authorList>
    </citation>
    <scope>NUCLEOTIDE SEQUENCE [LARGE SCALE GENOMIC DNA]</scope>
</reference>
<dbReference type="GO" id="GO:0005737">
    <property type="term" value="C:cytoplasm"/>
    <property type="evidence" value="ECO:0007669"/>
    <property type="project" value="UniProtKB-ARBA"/>
</dbReference>
<dbReference type="PROSITE" id="PS00722">
    <property type="entry name" value="FTHFS_2"/>
    <property type="match status" value="1"/>
</dbReference>
<organism evidence="10 11">
    <name type="scientific">Sparus aurata</name>
    <name type="common">Gilthead sea bream</name>
    <dbReference type="NCBI Taxonomy" id="8175"/>
    <lineage>
        <taxon>Eukaryota</taxon>
        <taxon>Metazoa</taxon>
        <taxon>Chordata</taxon>
        <taxon>Craniata</taxon>
        <taxon>Vertebrata</taxon>
        <taxon>Euteleostomi</taxon>
        <taxon>Actinopterygii</taxon>
        <taxon>Neopterygii</taxon>
        <taxon>Teleostei</taxon>
        <taxon>Neoteleostei</taxon>
        <taxon>Acanthomorphata</taxon>
        <taxon>Eupercaria</taxon>
        <taxon>Spariformes</taxon>
        <taxon>Sparidae</taxon>
        <taxon>Sparus</taxon>
    </lineage>
</organism>
<dbReference type="Gene3D" id="3.40.50.300">
    <property type="entry name" value="P-loop containing nucleotide triphosphate hydrolases"/>
    <property type="match status" value="2"/>
</dbReference>
<evidence type="ECO:0000256" key="8">
    <source>
        <dbReference type="ARBA" id="ARBA00022741"/>
    </source>
</evidence>
<comment type="similarity">
    <text evidence="2">In the N-terminal section; belongs to the tetrahydrofolate dehydrogenase/cyclohydrolase family.</text>
</comment>
<dbReference type="FunFam" id="3.40.50.300:FF:001123">
    <property type="entry name" value="C-1-tetrahydrofolate synthase, cytoplasmic isoform X2"/>
    <property type="match status" value="1"/>
</dbReference>
<protein>
    <recommendedName>
        <fullName evidence="5">formate--tetrahydrofolate ligase</fullName>
        <ecNumber evidence="5">6.3.4.3</ecNumber>
    </recommendedName>
</protein>
<evidence type="ECO:0000256" key="4">
    <source>
        <dbReference type="ARBA" id="ARBA00011738"/>
    </source>
</evidence>
<dbReference type="FunFam" id="1.10.8.770:FF:000001">
    <property type="entry name" value="Methylenetetrahydrofolate dehydrogenase (NADP+ dependent) 1 like"/>
    <property type="match status" value="1"/>
</dbReference>
<dbReference type="GO" id="GO:0004488">
    <property type="term" value="F:methylenetetrahydrofolate dehydrogenase (NADP+) activity"/>
    <property type="evidence" value="ECO:0007669"/>
    <property type="project" value="UniProtKB-ARBA"/>
</dbReference>
<keyword evidence="9" id="KW-0067">ATP-binding</keyword>
<evidence type="ECO:0000256" key="9">
    <source>
        <dbReference type="ARBA" id="ARBA00022840"/>
    </source>
</evidence>
<dbReference type="UniPathway" id="UPA00193"/>
<dbReference type="PROSITE" id="PS00721">
    <property type="entry name" value="FTHFS_1"/>
    <property type="match status" value="1"/>
</dbReference>
<dbReference type="Proteomes" id="UP000472265">
    <property type="component" value="Chromosome 22"/>
</dbReference>
<dbReference type="CDD" id="cd00477">
    <property type="entry name" value="FTHFS"/>
    <property type="match status" value="1"/>
</dbReference>
<evidence type="ECO:0000256" key="1">
    <source>
        <dbReference type="ARBA" id="ARBA00004777"/>
    </source>
</evidence>
<reference evidence="10" key="3">
    <citation type="submission" date="2025-09" db="UniProtKB">
        <authorList>
            <consortium name="Ensembl"/>
        </authorList>
    </citation>
    <scope>IDENTIFICATION</scope>
</reference>
<dbReference type="SUPFAM" id="SSF52540">
    <property type="entry name" value="P-loop containing nucleoside triphosphate hydrolases"/>
    <property type="match status" value="1"/>
</dbReference>
<evidence type="ECO:0000256" key="6">
    <source>
        <dbReference type="ARBA" id="ARBA00022563"/>
    </source>
</evidence>
<comment type="subunit">
    <text evidence="4">Homodimer.</text>
</comment>
<dbReference type="GO" id="GO:0004477">
    <property type="term" value="F:methenyltetrahydrofolate cyclohydrolase activity"/>
    <property type="evidence" value="ECO:0007669"/>
    <property type="project" value="UniProtKB-ARBA"/>
</dbReference>
<dbReference type="InterPro" id="IPR020628">
    <property type="entry name" value="Formate_THF_ligase_CS"/>
</dbReference>
<keyword evidence="11" id="KW-1185">Reference proteome</keyword>
<evidence type="ECO:0000256" key="2">
    <source>
        <dbReference type="ARBA" id="ARBA00005559"/>
    </source>
</evidence>
<dbReference type="FunFam" id="3.10.410.10:FF:000001">
    <property type="entry name" value="Putative formate--tetrahydrofolate ligase"/>
    <property type="match status" value="1"/>
</dbReference>
<dbReference type="HAMAP" id="MF_01543">
    <property type="entry name" value="FTHFS"/>
    <property type="match status" value="1"/>
</dbReference>